<comment type="caution">
    <text evidence="12">The sequence shown here is derived from an EMBL/GenBank/DDBJ whole genome shotgun (WGS) entry which is preliminary data.</text>
</comment>
<feature type="domain" description="3-deoxy-D-manno-octulosonic-acid transferase N-terminal" evidence="11">
    <location>
        <begin position="41"/>
        <end position="214"/>
    </location>
</feature>
<comment type="function">
    <text evidence="1 10">Involved in lipopolysaccharide (LPS) biosynthesis. Catalyzes the transfer of 3-deoxy-D-manno-octulosonate (Kdo) residue(s) from CMP-Kdo to lipid IV(A), the tetraacyldisaccharide-1,4'-bisphosphate precursor of lipid A.</text>
</comment>
<evidence type="ECO:0000313" key="13">
    <source>
        <dbReference type="Proteomes" id="UP000641137"/>
    </source>
</evidence>
<dbReference type="GO" id="GO:0043842">
    <property type="term" value="F:Kdo transferase activity"/>
    <property type="evidence" value="ECO:0007669"/>
    <property type="project" value="UniProtKB-EC"/>
</dbReference>
<comment type="pathway">
    <text evidence="2 10">Bacterial outer membrane biogenesis; LPS core biosynthesis.</text>
</comment>
<dbReference type="NCBIfam" id="NF004387">
    <property type="entry name" value="PRK05749.1-3"/>
    <property type="match status" value="1"/>
</dbReference>
<evidence type="ECO:0000256" key="3">
    <source>
        <dbReference type="ARBA" id="ARBA00012621"/>
    </source>
</evidence>
<name>A0A8J3GGY3_9HYPH</name>
<dbReference type="UniPathway" id="UPA00958"/>
<proteinExistence type="inferred from homology"/>
<accession>A0A8J3GGY3</accession>
<evidence type="ECO:0000256" key="9">
    <source>
        <dbReference type="PIRSR" id="PIRSR639901-2"/>
    </source>
</evidence>
<dbReference type="AlphaFoldDB" id="A0A8J3GGY3"/>
<dbReference type="Pfam" id="PF04413">
    <property type="entry name" value="Glycos_transf_N"/>
    <property type="match status" value="1"/>
</dbReference>
<keyword evidence="10" id="KW-0472">Membrane</keyword>
<organism evidence="12 13">
    <name type="scientific">Limoniibacter endophyticus</name>
    <dbReference type="NCBI Taxonomy" id="1565040"/>
    <lineage>
        <taxon>Bacteria</taxon>
        <taxon>Pseudomonadati</taxon>
        <taxon>Pseudomonadota</taxon>
        <taxon>Alphaproteobacteria</taxon>
        <taxon>Hyphomicrobiales</taxon>
        <taxon>Bartonellaceae</taxon>
        <taxon>Limoniibacter</taxon>
    </lineage>
</organism>
<comment type="catalytic activity">
    <reaction evidence="7 10">
        <text>lipid IVA (E. coli) + CMP-3-deoxy-beta-D-manno-octulosonate = alpha-Kdo-(2-&gt;6)-lipid IVA (E. coli) + CMP + H(+)</text>
        <dbReference type="Rhea" id="RHEA:28066"/>
        <dbReference type="ChEBI" id="CHEBI:15378"/>
        <dbReference type="ChEBI" id="CHEBI:58603"/>
        <dbReference type="ChEBI" id="CHEBI:60364"/>
        <dbReference type="ChEBI" id="CHEBI:60377"/>
        <dbReference type="ChEBI" id="CHEBI:85987"/>
        <dbReference type="EC" id="2.4.99.12"/>
    </reaction>
</comment>
<evidence type="ECO:0000256" key="10">
    <source>
        <dbReference type="RuleBase" id="RU365103"/>
    </source>
</evidence>
<sequence length="442" mass="49665">MSERWARMALSAYRYAGAVVYPFLGGYISWRARKGKEEHHRRRERYGFASVERPVGPLVWVHAASVGETGAVIPLTERLLDLGINVVLTTGTVTSARLAEERLGDRVIHQYVPLDLKTAVSRFLEHWHPDLAIFAESEIWPMTVLELGERSIPQVLVNARLSDRSFASWKKRSYVAEALLEKLAHVIAQSEDDAERFRQLGARPVTVSGNLKVDTKVPPVDERTLHLLMRQVGNRPVWAAISTHDGEEQMAARIHRNLHEYHSRLLTILVPRHPDRADQITRMLTTQGLTVARRSLNEPIEANTDIYLGDTIGEMGLYLRLTEVAYVGRSMALAVSGGQNPLEPAILETAILSGPNIGNFRDSYQRLEEEGAARIVNTPGELEEAIDLLLTNNNQREKMMLAAARTVEDMKGALNITLSTLEPFVHPLVVKSRLGTTRFRMR</sequence>
<dbReference type="EC" id="2.4.99.12" evidence="3 10"/>
<evidence type="ECO:0000256" key="4">
    <source>
        <dbReference type="ARBA" id="ARBA00019077"/>
    </source>
</evidence>
<dbReference type="GO" id="GO:0005886">
    <property type="term" value="C:plasma membrane"/>
    <property type="evidence" value="ECO:0007669"/>
    <property type="project" value="UniProtKB-SubCell"/>
</dbReference>
<dbReference type="InterPro" id="IPR039901">
    <property type="entry name" value="Kdotransferase"/>
</dbReference>
<keyword evidence="10" id="KW-1003">Cell membrane</keyword>
<evidence type="ECO:0000256" key="6">
    <source>
        <dbReference type="ARBA" id="ARBA00031445"/>
    </source>
</evidence>
<comment type="similarity">
    <text evidence="10">Belongs to the glycosyltransferase group 1 family.</text>
</comment>
<dbReference type="SUPFAM" id="SSF53756">
    <property type="entry name" value="UDP-Glycosyltransferase/glycogen phosphorylase"/>
    <property type="match status" value="1"/>
</dbReference>
<dbReference type="GO" id="GO:0009244">
    <property type="term" value="P:lipopolysaccharide core region biosynthetic process"/>
    <property type="evidence" value="ECO:0007669"/>
    <property type="project" value="UniProtKB-UniRule"/>
</dbReference>
<keyword evidence="5 10" id="KW-0808">Transferase</keyword>
<evidence type="ECO:0000256" key="2">
    <source>
        <dbReference type="ARBA" id="ARBA00004713"/>
    </source>
</evidence>
<evidence type="ECO:0000256" key="7">
    <source>
        <dbReference type="ARBA" id="ARBA00049183"/>
    </source>
</evidence>
<evidence type="ECO:0000313" key="12">
    <source>
        <dbReference type="EMBL" id="GHC67917.1"/>
    </source>
</evidence>
<feature type="site" description="Transition state stabilizer" evidence="9">
    <location>
        <position position="136"/>
    </location>
</feature>
<evidence type="ECO:0000256" key="5">
    <source>
        <dbReference type="ARBA" id="ARBA00022679"/>
    </source>
</evidence>
<keyword evidence="10" id="KW-0448">Lipopolysaccharide biosynthesis</keyword>
<feature type="site" description="Transition state stabilizer" evidence="9">
    <location>
        <position position="212"/>
    </location>
</feature>
<dbReference type="InterPro" id="IPR007507">
    <property type="entry name" value="Glycos_transf_N"/>
</dbReference>
<comment type="subcellular location">
    <subcellularLocation>
        <location evidence="10">Cell membrane</location>
    </subcellularLocation>
</comment>
<reference evidence="12" key="1">
    <citation type="journal article" date="2014" name="Int. J. Syst. Evol. Microbiol.">
        <title>Complete genome sequence of Corynebacterium casei LMG S-19264T (=DSM 44701T), isolated from a smear-ripened cheese.</title>
        <authorList>
            <consortium name="US DOE Joint Genome Institute (JGI-PGF)"/>
            <person name="Walter F."/>
            <person name="Albersmeier A."/>
            <person name="Kalinowski J."/>
            <person name="Ruckert C."/>
        </authorList>
    </citation>
    <scope>NUCLEOTIDE SEQUENCE</scope>
    <source>
        <strain evidence="12">KCTC 42097</strain>
    </source>
</reference>
<dbReference type="InterPro" id="IPR038107">
    <property type="entry name" value="Glycos_transf_N_sf"/>
</dbReference>
<dbReference type="PANTHER" id="PTHR42755">
    <property type="entry name" value="3-DEOXY-MANNO-OCTULOSONATE CYTIDYLYLTRANSFERASE"/>
    <property type="match status" value="1"/>
</dbReference>
<dbReference type="PANTHER" id="PTHR42755:SF1">
    <property type="entry name" value="3-DEOXY-D-MANNO-OCTULOSONIC ACID TRANSFERASE, MITOCHONDRIAL-RELATED"/>
    <property type="match status" value="1"/>
</dbReference>
<dbReference type="EMBL" id="BMZO01000003">
    <property type="protein sequence ID" value="GHC67917.1"/>
    <property type="molecule type" value="Genomic_DNA"/>
</dbReference>
<reference evidence="12" key="2">
    <citation type="submission" date="2020-09" db="EMBL/GenBank/DDBJ databases">
        <authorList>
            <person name="Sun Q."/>
            <person name="Kim S."/>
        </authorList>
    </citation>
    <scope>NUCLEOTIDE SEQUENCE</scope>
    <source>
        <strain evidence="12">KCTC 42097</strain>
    </source>
</reference>
<dbReference type="Gene3D" id="3.40.50.2000">
    <property type="entry name" value="Glycogen Phosphorylase B"/>
    <property type="match status" value="1"/>
</dbReference>
<dbReference type="RefSeq" id="WP_189488950.1">
    <property type="nucleotide sequence ID" value="NZ_BMZO01000003.1"/>
</dbReference>
<evidence type="ECO:0000256" key="8">
    <source>
        <dbReference type="PIRSR" id="PIRSR639901-1"/>
    </source>
</evidence>
<feature type="active site" description="Proton acceptor" evidence="8">
    <location>
        <position position="68"/>
    </location>
</feature>
<dbReference type="GO" id="GO:0009245">
    <property type="term" value="P:lipid A biosynthetic process"/>
    <property type="evidence" value="ECO:0007669"/>
    <property type="project" value="TreeGrafter"/>
</dbReference>
<dbReference type="Gene3D" id="3.40.50.11720">
    <property type="entry name" value="3-Deoxy-D-manno-octulosonic-acid transferase, N-terminal domain"/>
    <property type="match status" value="1"/>
</dbReference>
<keyword evidence="13" id="KW-1185">Reference proteome</keyword>
<dbReference type="Proteomes" id="UP000641137">
    <property type="component" value="Unassembled WGS sequence"/>
</dbReference>
<protein>
    <recommendedName>
        <fullName evidence="4 10">3-deoxy-D-manno-octulosonic acid transferase</fullName>
        <shortName evidence="10">Kdo transferase</shortName>
        <ecNumber evidence="3 10">2.4.99.12</ecNumber>
    </recommendedName>
    <alternativeName>
        <fullName evidence="6 10">Lipid IV(A) 3-deoxy-D-manno-octulosonic acid transferase</fullName>
    </alternativeName>
</protein>
<evidence type="ECO:0000256" key="1">
    <source>
        <dbReference type="ARBA" id="ARBA00003394"/>
    </source>
</evidence>
<evidence type="ECO:0000259" key="11">
    <source>
        <dbReference type="Pfam" id="PF04413"/>
    </source>
</evidence>
<gene>
    <name evidence="12" type="ORF">GCM10010136_12460</name>
</gene>